<organism evidence="3 4">
    <name type="scientific">Flavobacterium endophyticum</name>
    <dbReference type="NCBI Taxonomy" id="1540163"/>
    <lineage>
        <taxon>Bacteria</taxon>
        <taxon>Pseudomonadati</taxon>
        <taxon>Bacteroidota</taxon>
        <taxon>Flavobacteriia</taxon>
        <taxon>Flavobacteriales</taxon>
        <taxon>Flavobacteriaceae</taxon>
        <taxon>Flavobacterium</taxon>
    </lineage>
</organism>
<feature type="modified residue" description="4-aspartylphosphate" evidence="1">
    <location>
        <position position="58"/>
    </location>
</feature>
<dbReference type="Proteomes" id="UP000277579">
    <property type="component" value="Unassembled WGS sequence"/>
</dbReference>
<dbReference type="EMBL" id="RBLC01000001">
    <property type="protein sequence ID" value="RKS25614.1"/>
    <property type="molecule type" value="Genomic_DNA"/>
</dbReference>
<dbReference type="Pfam" id="PF00072">
    <property type="entry name" value="Response_reg"/>
    <property type="match status" value="1"/>
</dbReference>
<evidence type="ECO:0000256" key="1">
    <source>
        <dbReference type="PROSITE-ProRule" id="PRU00169"/>
    </source>
</evidence>
<dbReference type="InterPro" id="IPR001789">
    <property type="entry name" value="Sig_transdc_resp-reg_receiver"/>
</dbReference>
<dbReference type="AlphaFoldDB" id="A0A495MI13"/>
<dbReference type="InterPro" id="IPR052893">
    <property type="entry name" value="TCS_response_regulator"/>
</dbReference>
<gene>
    <name evidence="3" type="ORF">CLV94_0652</name>
</gene>
<dbReference type="Gene3D" id="3.40.50.2300">
    <property type="match status" value="1"/>
</dbReference>
<dbReference type="SMART" id="SM00448">
    <property type="entry name" value="REC"/>
    <property type="match status" value="1"/>
</dbReference>
<keyword evidence="1" id="KW-0597">Phosphoprotein</keyword>
<accession>A0A495MI13</accession>
<dbReference type="PANTHER" id="PTHR44520">
    <property type="entry name" value="RESPONSE REGULATOR RCP1-RELATED"/>
    <property type="match status" value="1"/>
</dbReference>
<dbReference type="PANTHER" id="PTHR44520:SF2">
    <property type="entry name" value="RESPONSE REGULATOR RCP1"/>
    <property type="match status" value="1"/>
</dbReference>
<sequence length="145" mass="16797">MKNLKICLVDDDNDDREIFEEAFKELNSENSLIIFKNGLEIIDYLDKVEEIPHIIFLDLNMPIMGGLETLKEIRKNTRYKLLSVAIYSTSSSEKDIEETLAAGANIYITKPANFERLKDTLRKVIKINWQYHAAELDKETFVLVV</sequence>
<keyword evidence="4" id="KW-1185">Reference proteome</keyword>
<protein>
    <submittedName>
        <fullName evidence="3">Response regulator receiver domain-containing protein</fullName>
    </submittedName>
</protein>
<reference evidence="3 4" key="1">
    <citation type="submission" date="2018-10" db="EMBL/GenBank/DDBJ databases">
        <title>Genomic Encyclopedia of Archaeal and Bacterial Type Strains, Phase II (KMG-II): from individual species to whole genera.</title>
        <authorList>
            <person name="Goeker M."/>
        </authorList>
    </citation>
    <scope>NUCLEOTIDE SEQUENCE [LARGE SCALE GENOMIC DNA]</scope>
    <source>
        <strain evidence="3 4">DSM 29537</strain>
    </source>
</reference>
<dbReference type="GO" id="GO:0000160">
    <property type="term" value="P:phosphorelay signal transduction system"/>
    <property type="evidence" value="ECO:0007669"/>
    <property type="project" value="InterPro"/>
</dbReference>
<evidence type="ECO:0000259" key="2">
    <source>
        <dbReference type="PROSITE" id="PS50110"/>
    </source>
</evidence>
<dbReference type="CDD" id="cd17557">
    <property type="entry name" value="REC_Rcp-like"/>
    <property type="match status" value="1"/>
</dbReference>
<feature type="domain" description="Response regulatory" evidence="2">
    <location>
        <begin position="5"/>
        <end position="125"/>
    </location>
</feature>
<dbReference type="RefSeq" id="WP_121374999.1">
    <property type="nucleotide sequence ID" value="NZ_RBLC01000001.1"/>
</dbReference>
<dbReference type="SUPFAM" id="SSF52172">
    <property type="entry name" value="CheY-like"/>
    <property type="match status" value="1"/>
</dbReference>
<dbReference type="PROSITE" id="PS50110">
    <property type="entry name" value="RESPONSE_REGULATORY"/>
    <property type="match status" value="1"/>
</dbReference>
<comment type="caution">
    <text evidence="3">The sequence shown here is derived from an EMBL/GenBank/DDBJ whole genome shotgun (WGS) entry which is preliminary data.</text>
</comment>
<proteinExistence type="predicted"/>
<name>A0A495MI13_9FLAO</name>
<evidence type="ECO:0000313" key="4">
    <source>
        <dbReference type="Proteomes" id="UP000277579"/>
    </source>
</evidence>
<dbReference type="InterPro" id="IPR011006">
    <property type="entry name" value="CheY-like_superfamily"/>
</dbReference>
<dbReference type="OrthoDB" id="1118837at2"/>
<evidence type="ECO:0000313" key="3">
    <source>
        <dbReference type="EMBL" id="RKS25614.1"/>
    </source>
</evidence>